<dbReference type="PANTHER" id="PTHR36964">
    <property type="entry name" value="PROTEIN-METHIONINE-SULFOXIDE REDUCTASE HEME-BINDING SUBUNIT MSRQ"/>
    <property type="match status" value="1"/>
</dbReference>
<keyword evidence="6 7" id="KW-0472">Membrane</keyword>
<feature type="transmembrane region" description="Helical" evidence="7">
    <location>
        <begin position="184"/>
        <end position="202"/>
    </location>
</feature>
<protein>
    <recommendedName>
        <fullName evidence="7">Protein-methionine-sulfoxide reductase heme-binding subunit MsrQ</fullName>
    </recommendedName>
    <alternativeName>
        <fullName evidence="7">Flavocytochrome MsrQ</fullName>
    </alternativeName>
</protein>
<keyword evidence="7" id="KW-0249">Electron transport</keyword>
<proteinExistence type="inferred from homology"/>
<feature type="transmembrane region" description="Helical" evidence="7">
    <location>
        <begin position="55"/>
        <end position="73"/>
    </location>
</feature>
<dbReference type="InterPro" id="IPR022837">
    <property type="entry name" value="MsrQ-like"/>
</dbReference>
<feature type="transmembrane region" description="Helical" evidence="7">
    <location>
        <begin position="85"/>
        <end position="103"/>
    </location>
</feature>
<organism evidence="9 10">
    <name type="scientific">Candidatus Korobacter versatilis</name>
    <dbReference type="NCBI Taxonomy" id="658062"/>
    <lineage>
        <taxon>Bacteria</taxon>
        <taxon>Pseudomonadati</taxon>
        <taxon>Acidobacteriota</taxon>
        <taxon>Terriglobia</taxon>
        <taxon>Terriglobales</taxon>
        <taxon>Candidatus Korobacteraceae</taxon>
        <taxon>Candidatus Korobacter</taxon>
    </lineage>
</organism>
<dbReference type="GO" id="GO:0020037">
    <property type="term" value="F:heme binding"/>
    <property type="evidence" value="ECO:0007669"/>
    <property type="project" value="UniProtKB-UniRule"/>
</dbReference>
<feature type="transmembrane region" description="Helical" evidence="7">
    <location>
        <begin position="123"/>
        <end position="142"/>
    </location>
</feature>
<comment type="cofactor">
    <cofactor evidence="7">
        <name>FMN</name>
        <dbReference type="ChEBI" id="CHEBI:58210"/>
    </cofactor>
    <text evidence="7">Binds 1 FMN per subunit.</text>
</comment>
<keyword evidence="7" id="KW-0479">Metal-binding</keyword>
<comment type="cofactor">
    <cofactor evidence="7">
        <name>heme b</name>
        <dbReference type="ChEBI" id="CHEBI:60344"/>
    </cofactor>
    <text evidence="7">Binds 1 heme b (iron(II)-protoporphyrin IX) group per subunit.</text>
</comment>
<evidence type="ECO:0000256" key="3">
    <source>
        <dbReference type="ARBA" id="ARBA00022692"/>
    </source>
</evidence>
<dbReference type="PANTHER" id="PTHR36964:SF1">
    <property type="entry name" value="PROTEIN-METHIONINE-SULFOXIDE REDUCTASE HEME-BINDING SUBUNIT MSRQ"/>
    <property type="match status" value="1"/>
</dbReference>
<keyword evidence="5 7" id="KW-0408">Iron</keyword>
<comment type="function">
    <text evidence="7">Part of the MsrPQ system that repairs oxidized cell envelope proteins containing methionine sulfoxide residues (Met-O), using respiratory chain electrons. Thus protects these proteins from oxidative-stress damage caused by reactive species of oxygen and chlorine. MsrPQ is essential for the maintenance of envelope integrity under bleach stress, rescuing a wide series of structurally unrelated cell envelope proteins from methionine oxidation. MsrQ provides electrons for reduction to the reductase catalytic subunit MsrP, using the quinone pool of the respiratory chain.</text>
</comment>
<feature type="transmembrane region" description="Helical" evidence="7">
    <location>
        <begin position="154"/>
        <end position="172"/>
    </location>
</feature>
<evidence type="ECO:0000256" key="6">
    <source>
        <dbReference type="ARBA" id="ARBA00023136"/>
    </source>
</evidence>
<keyword evidence="2 7" id="KW-0813">Transport</keyword>
<evidence type="ECO:0000256" key="5">
    <source>
        <dbReference type="ARBA" id="ARBA00023004"/>
    </source>
</evidence>
<gene>
    <name evidence="7" type="primary">msrQ</name>
    <name evidence="9" type="ORF">HYX28_06750</name>
</gene>
<evidence type="ECO:0000256" key="1">
    <source>
        <dbReference type="ARBA" id="ARBA00004141"/>
    </source>
</evidence>
<evidence type="ECO:0000313" key="9">
    <source>
        <dbReference type="EMBL" id="MBI2678463.1"/>
    </source>
</evidence>
<evidence type="ECO:0000313" key="10">
    <source>
        <dbReference type="Proteomes" id="UP000779809"/>
    </source>
</evidence>
<keyword evidence="3 7" id="KW-0812">Transmembrane</keyword>
<dbReference type="Pfam" id="PF01794">
    <property type="entry name" value="Ferric_reduct"/>
    <property type="match status" value="1"/>
</dbReference>
<keyword evidence="7" id="KW-0288">FMN</keyword>
<dbReference type="GO" id="GO:0046872">
    <property type="term" value="F:metal ion binding"/>
    <property type="evidence" value="ECO:0007669"/>
    <property type="project" value="UniProtKB-KW"/>
</dbReference>
<evidence type="ECO:0000256" key="2">
    <source>
        <dbReference type="ARBA" id="ARBA00022448"/>
    </source>
</evidence>
<comment type="subunit">
    <text evidence="7">Heterodimer of a catalytic subunit (MsrP) and a heme-binding subunit (MsrQ).</text>
</comment>
<accession>A0A932EQ64</accession>
<dbReference type="GO" id="GO:0010181">
    <property type="term" value="F:FMN binding"/>
    <property type="evidence" value="ECO:0007669"/>
    <property type="project" value="UniProtKB-UniRule"/>
</dbReference>
<comment type="caution">
    <text evidence="7">Lacks conserved residue(s) required for the propagation of feature annotation.</text>
</comment>
<comment type="subcellular location">
    <subcellularLocation>
        <location evidence="7">Cell membrane</location>
        <topology evidence="7">Multi-pass membrane protein</topology>
    </subcellularLocation>
    <subcellularLocation>
        <location evidence="1">Membrane</location>
        <topology evidence="1">Multi-pass membrane protein</topology>
    </subcellularLocation>
</comment>
<comment type="similarity">
    <text evidence="7">Belongs to the MsrQ family.</text>
</comment>
<dbReference type="Proteomes" id="UP000779809">
    <property type="component" value="Unassembled WGS sequence"/>
</dbReference>
<evidence type="ECO:0000259" key="8">
    <source>
        <dbReference type="Pfam" id="PF01794"/>
    </source>
</evidence>
<dbReference type="GO" id="GO:0005886">
    <property type="term" value="C:plasma membrane"/>
    <property type="evidence" value="ECO:0007669"/>
    <property type="project" value="UniProtKB-SubCell"/>
</dbReference>
<keyword evidence="7" id="KW-0285">Flavoprotein</keyword>
<dbReference type="GO" id="GO:0030091">
    <property type="term" value="P:protein repair"/>
    <property type="evidence" value="ECO:0007669"/>
    <property type="project" value="UniProtKB-UniRule"/>
</dbReference>
<keyword evidence="7" id="KW-0349">Heme</keyword>
<evidence type="ECO:0000256" key="7">
    <source>
        <dbReference type="HAMAP-Rule" id="MF_01207"/>
    </source>
</evidence>
<dbReference type="GO" id="GO:0009055">
    <property type="term" value="F:electron transfer activity"/>
    <property type="evidence" value="ECO:0007669"/>
    <property type="project" value="UniProtKB-UniRule"/>
</dbReference>
<comment type="caution">
    <text evidence="9">The sequence shown here is derived from an EMBL/GenBank/DDBJ whole genome shotgun (WGS) entry which is preliminary data.</text>
</comment>
<dbReference type="AlphaFoldDB" id="A0A932EQ64"/>
<dbReference type="EMBL" id="JACPNR010000009">
    <property type="protein sequence ID" value="MBI2678463.1"/>
    <property type="molecule type" value="Genomic_DNA"/>
</dbReference>
<dbReference type="InterPro" id="IPR013130">
    <property type="entry name" value="Fe3_Rdtase_TM_dom"/>
</dbReference>
<keyword evidence="7" id="KW-1003">Cell membrane</keyword>
<dbReference type="HAMAP" id="MF_01207">
    <property type="entry name" value="MsrQ"/>
    <property type="match status" value="1"/>
</dbReference>
<reference evidence="9" key="1">
    <citation type="submission" date="2020-07" db="EMBL/GenBank/DDBJ databases">
        <title>Huge and variable diversity of episymbiotic CPR bacteria and DPANN archaea in groundwater ecosystems.</title>
        <authorList>
            <person name="He C.Y."/>
            <person name="Keren R."/>
            <person name="Whittaker M."/>
            <person name="Farag I.F."/>
            <person name="Doudna J."/>
            <person name="Cate J.H.D."/>
            <person name="Banfield J.F."/>
        </authorList>
    </citation>
    <scope>NUCLEOTIDE SEQUENCE</scope>
    <source>
        <strain evidence="9">NC_groundwater_580_Pr5_B-0.1um_64_19</strain>
    </source>
</reference>
<feature type="domain" description="Ferric oxidoreductase" evidence="8">
    <location>
        <begin position="53"/>
        <end position="166"/>
    </location>
</feature>
<evidence type="ECO:0000256" key="4">
    <source>
        <dbReference type="ARBA" id="ARBA00022989"/>
    </source>
</evidence>
<dbReference type="GO" id="GO:0016679">
    <property type="term" value="F:oxidoreductase activity, acting on diphenols and related substances as donors"/>
    <property type="evidence" value="ECO:0007669"/>
    <property type="project" value="TreeGrafter"/>
</dbReference>
<sequence length="220" mass="25413">MAFNLRWRWSKVVVFLLCLLPALELALRAWNQSRGVEPDLGVNPLEHITRATGDWTLRFLLITLAITPLRKLLQRPALIHFRRMAGLFAFFYGSLHFTTYLWFDKAFAWSEILPDVAKRRFIAVGFTAFVLMLPLAITSTGGWIRRLGGKRWQWLHRLVYFSALAGVIHYWWLVKSDIRKPAIYAGILAALLVYRMVVWVLPSQQHHAGARKLATAETVE</sequence>
<keyword evidence="4 7" id="KW-1133">Transmembrane helix</keyword>
<name>A0A932EQ64_9BACT</name>